<sequence>MKGFLALIVLAWANIAFAAQPAGSASPEARQVSIYSLLGDPQRFDGKLVRVIGVADFYSGFEGKWRLFPTPDDREHFTHAGIEIGKLAPELQAHRESYDALTGKYVILEGIFRFEPAREGDPLLFCTTCDDTYTIVDVDRLEAWDF</sequence>
<comment type="caution">
    <text evidence="2">The sequence shown here is derived from an EMBL/GenBank/DDBJ whole genome shotgun (WGS) entry which is preliminary data.</text>
</comment>
<keyword evidence="3" id="KW-1185">Reference proteome</keyword>
<dbReference type="Proteomes" id="UP000479692">
    <property type="component" value="Unassembled WGS sequence"/>
</dbReference>
<evidence type="ECO:0000313" key="2">
    <source>
        <dbReference type="EMBL" id="MUV15459.1"/>
    </source>
</evidence>
<keyword evidence="1" id="KW-0732">Signal</keyword>
<protein>
    <submittedName>
        <fullName evidence="2">Uncharacterized protein</fullName>
    </submittedName>
</protein>
<dbReference type="AlphaFoldDB" id="A0A7C9LKF2"/>
<organism evidence="2 3">
    <name type="scientific">Noviluteimonas gilva</name>
    <dbReference type="NCBI Taxonomy" id="2682097"/>
    <lineage>
        <taxon>Bacteria</taxon>
        <taxon>Pseudomonadati</taxon>
        <taxon>Pseudomonadota</taxon>
        <taxon>Gammaproteobacteria</taxon>
        <taxon>Lysobacterales</taxon>
        <taxon>Lysobacteraceae</taxon>
        <taxon>Noviluteimonas</taxon>
    </lineage>
</organism>
<reference evidence="2 3" key="1">
    <citation type="submission" date="2019-12" db="EMBL/GenBank/DDBJ databases">
        <authorList>
            <person name="Xu J."/>
        </authorList>
    </citation>
    <scope>NUCLEOTIDE SEQUENCE [LARGE SCALE GENOMIC DNA]</scope>
    <source>
        <strain evidence="2 3">HX-5-24</strain>
    </source>
</reference>
<dbReference type="EMBL" id="WOXT01000005">
    <property type="protein sequence ID" value="MUV15459.1"/>
    <property type="molecule type" value="Genomic_DNA"/>
</dbReference>
<evidence type="ECO:0000256" key="1">
    <source>
        <dbReference type="SAM" id="SignalP"/>
    </source>
</evidence>
<name>A0A7C9LKF2_9GAMM</name>
<accession>A0A7C9LKF2</accession>
<proteinExistence type="predicted"/>
<feature type="chain" id="PRO_5028995452" evidence="1">
    <location>
        <begin position="19"/>
        <end position="146"/>
    </location>
</feature>
<gene>
    <name evidence="2" type="ORF">GN331_14730</name>
</gene>
<dbReference type="RefSeq" id="WP_156643053.1">
    <property type="nucleotide sequence ID" value="NZ_WOXT01000005.1"/>
</dbReference>
<evidence type="ECO:0000313" key="3">
    <source>
        <dbReference type="Proteomes" id="UP000479692"/>
    </source>
</evidence>
<feature type="signal peptide" evidence="1">
    <location>
        <begin position="1"/>
        <end position="18"/>
    </location>
</feature>